<dbReference type="Proteomes" id="UP001498771">
    <property type="component" value="Unassembled WGS sequence"/>
</dbReference>
<organism evidence="8 9">
    <name type="scientific">Myxozyma melibiosi</name>
    <dbReference type="NCBI Taxonomy" id="54550"/>
    <lineage>
        <taxon>Eukaryota</taxon>
        <taxon>Fungi</taxon>
        <taxon>Dikarya</taxon>
        <taxon>Ascomycota</taxon>
        <taxon>Saccharomycotina</taxon>
        <taxon>Lipomycetes</taxon>
        <taxon>Lipomycetales</taxon>
        <taxon>Lipomycetaceae</taxon>
        <taxon>Myxozyma</taxon>
    </lineage>
</organism>
<evidence type="ECO:0000256" key="7">
    <source>
        <dbReference type="SAM" id="MobiDB-lite"/>
    </source>
</evidence>
<keyword evidence="4" id="KW-0496">Mitochondrion</keyword>
<name>A0ABR1FDN9_9ASCO</name>
<comment type="caution">
    <text evidence="8">The sequence shown here is derived from an EMBL/GenBank/DDBJ whole genome shotgun (WGS) entry which is preliminary data.</text>
</comment>
<comment type="subcellular location">
    <subcellularLocation>
        <location evidence="1">Mitochondrion</location>
    </subcellularLocation>
</comment>
<evidence type="ECO:0000256" key="4">
    <source>
        <dbReference type="ARBA" id="ARBA00023128"/>
    </source>
</evidence>
<evidence type="ECO:0000313" key="8">
    <source>
        <dbReference type="EMBL" id="KAK7207967.1"/>
    </source>
</evidence>
<dbReference type="InterPro" id="IPR018305">
    <property type="entry name" value="Ribosomal_m50"/>
</dbReference>
<reference evidence="8 9" key="1">
    <citation type="submission" date="2024-03" db="EMBL/GenBank/DDBJ databases">
        <title>Genome-scale model development and genomic sequencing of the oleaginous clade Lipomyces.</title>
        <authorList>
            <consortium name="Lawrence Berkeley National Laboratory"/>
            <person name="Czajka J.J."/>
            <person name="Han Y."/>
            <person name="Kim J."/>
            <person name="Mondo S.J."/>
            <person name="Hofstad B.A."/>
            <person name="Robles A."/>
            <person name="Haridas S."/>
            <person name="Riley R."/>
            <person name="LaButti K."/>
            <person name="Pangilinan J."/>
            <person name="Andreopoulos W."/>
            <person name="Lipzen A."/>
            <person name="Yan J."/>
            <person name="Wang M."/>
            <person name="Ng V."/>
            <person name="Grigoriev I.V."/>
            <person name="Spatafora J.W."/>
            <person name="Magnuson J.K."/>
            <person name="Baker S.E."/>
            <person name="Pomraning K.R."/>
        </authorList>
    </citation>
    <scope>NUCLEOTIDE SEQUENCE [LARGE SCALE GENOMIC DNA]</scope>
    <source>
        <strain evidence="8 9">Phaff 52-87</strain>
    </source>
</reference>
<evidence type="ECO:0000256" key="1">
    <source>
        <dbReference type="ARBA" id="ARBA00004173"/>
    </source>
</evidence>
<evidence type="ECO:0000256" key="5">
    <source>
        <dbReference type="ARBA" id="ARBA00023274"/>
    </source>
</evidence>
<feature type="region of interest" description="Disordered" evidence="7">
    <location>
        <begin position="76"/>
        <end position="99"/>
    </location>
</feature>
<keyword evidence="3" id="KW-0689">Ribosomal protein</keyword>
<dbReference type="RefSeq" id="XP_064771000.1">
    <property type="nucleotide sequence ID" value="XM_064911690.1"/>
</dbReference>
<dbReference type="Gene3D" id="1.10.1200.10">
    <property type="entry name" value="ACP-like"/>
    <property type="match status" value="1"/>
</dbReference>
<keyword evidence="9" id="KW-1185">Reference proteome</keyword>
<sequence>MASCVSSRTCASRALTRCLQQQRTQQPSRAIARRSLHSTRPASLDLLRHIPFLRPAKPKETQKIALDEAEKEEMEAVGEATGTAVAKSTETDGEEAEEVSEYEPLHLSEFVHRVSKIKPVPVKGVQNIPDNAYRGVKLLEIGLPAKSTNWKSKLNGFKATIWKNGSPIYDKETVYRIAQIAVGVQLGLVDIKWPENDGVIDPKQKKKVVRRENKFADIAMSASVPSINAKDFPLENINTRFEVAKKLGQLTGRPIPDIVLTHAKKVNDFLKYYDQDSKTQEKYGLFQLDPYNPKTTRLYVNPAEFVGTNVKITS</sequence>
<gene>
    <name evidence="8" type="ORF">BZA70DRAFT_272614</name>
</gene>
<dbReference type="InterPro" id="IPR036736">
    <property type="entry name" value="ACP-like_sf"/>
</dbReference>
<dbReference type="GeneID" id="90037202"/>
<keyword evidence="5" id="KW-0687">Ribonucleoprotein</keyword>
<dbReference type="EMBL" id="JBBJBU010000001">
    <property type="protein sequence ID" value="KAK7207967.1"/>
    <property type="molecule type" value="Genomic_DNA"/>
</dbReference>
<proteinExistence type="inferred from homology"/>
<dbReference type="Pfam" id="PF10501">
    <property type="entry name" value="Ribosomal_L50"/>
    <property type="match status" value="1"/>
</dbReference>
<evidence type="ECO:0000313" key="9">
    <source>
        <dbReference type="Proteomes" id="UP001498771"/>
    </source>
</evidence>
<evidence type="ECO:0000256" key="6">
    <source>
        <dbReference type="ARBA" id="ARBA00035183"/>
    </source>
</evidence>
<protein>
    <recommendedName>
        <fullName evidence="6">Large ribosomal subunit protein mL50</fullName>
    </recommendedName>
</protein>
<accession>A0ABR1FDN9</accession>
<comment type="similarity">
    <text evidence="2">Belongs to the mitochondrion-specific ribosomal protein mL50 family.</text>
</comment>
<evidence type="ECO:0000256" key="2">
    <source>
        <dbReference type="ARBA" id="ARBA00008860"/>
    </source>
</evidence>
<evidence type="ECO:0000256" key="3">
    <source>
        <dbReference type="ARBA" id="ARBA00022980"/>
    </source>
</evidence>